<evidence type="ECO:0000313" key="1">
    <source>
        <dbReference type="EMBL" id="UYQ94641.1"/>
    </source>
</evidence>
<name>A0ABY6J4N8_9BACT</name>
<dbReference type="Proteomes" id="UP001162741">
    <property type="component" value="Chromosome"/>
</dbReference>
<dbReference type="RefSeq" id="WP_264282509.1">
    <property type="nucleotide sequence ID" value="NZ_CP107006.1"/>
</dbReference>
<gene>
    <name evidence="1" type="ORF">MKQ68_05990</name>
</gene>
<organism evidence="1 2">
    <name type="scientific">Chitinophaga horti</name>
    <dbReference type="NCBI Taxonomy" id="2920382"/>
    <lineage>
        <taxon>Bacteria</taxon>
        <taxon>Pseudomonadati</taxon>
        <taxon>Bacteroidota</taxon>
        <taxon>Chitinophagia</taxon>
        <taxon>Chitinophagales</taxon>
        <taxon>Chitinophagaceae</taxon>
        <taxon>Chitinophaga</taxon>
    </lineage>
</organism>
<reference evidence="1" key="1">
    <citation type="submission" date="2022-10" db="EMBL/GenBank/DDBJ databases">
        <title>Chitinophaga sp. nov., isolated from soil.</title>
        <authorList>
            <person name="Jeon C.O."/>
        </authorList>
    </citation>
    <scope>NUCLEOTIDE SEQUENCE</scope>
    <source>
        <strain evidence="1">R8</strain>
    </source>
</reference>
<evidence type="ECO:0000313" key="2">
    <source>
        <dbReference type="Proteomes" id="UP001162741"/>
    </source>
</evidence>
<keyword evidence="2" id="KW-1185">Reference proteome</keyword>
<proteinExistence type="predicted"/>
<sequence length="100" mass="11146">MSVIHQFPARINGKLYQLTVEEKTLDGWKAYHILHNDTSKLFQDFIPNDLTLVEKDTGIQFEPAISSPEGRAIAQDIYIALKTLQSGHQSNIQPDGPALG</sequence>
<accession>A0ABY6J4N8</accession>
<dbReference type="EMBL" id="CP107006">
    <property type="protein sequence ID" value="UYQ94641.1"/>
    <property type="molecule type" value="Genomic_DNA"/>
</dbReference>
<protein>
    <submittedName>
        <fullName evidence="1">Uncharacterized protein</fullName>
    </submittedName>
</protein>